<proteinExistence type="predicted"/>
<protein>
    <recommendedName>
        <fullName evidence="1">Heterokaryon incompatibility domain-containing protein</fullName>
    </recommendedName>
</protein>
<sequence length="506" mass="56975">MSENLPPDFRYVTLSHCWGTLKFMTLTTGNYDSFFLDIPVGDASFNRTFRDAFNVTMDLGYDYIWIDSLCIIQDSPGAEDWKRECPQVGYIYANGECNLSATGFRNGATGMSANRNPCPIQMPSRPTMYLVAHTSPFLDPETEHPLLSRGWVLQEHTLVSVSITSETDPLPIVDDVQSPRTLHFLPNQICWVCRCSTHYELRSAPRFGDSELDHLHISKKKFGAAGVALRNSSRPNETKRQFQDWAAFADKASSTNLTVISDRLPSLSGIASLLQPSLQSRYVAGHWEASLVETLAWQCDIQGDEAAFQGYIGPSWSWVSALRPVYSDHIQISKMQSPTLSRVLEVNITYAGADEFGPLRDAYLRLRGPALGEIREIYQDGIYLTGVVDLPRDLTTYFSVHLDKPTLTTVAPSQTDKGSPERQVVTPSLTWLKSLRWLLLCVDEDNQFSGLMLERVEHRSDGIFRRVGSFTQSVDALYYVSPYLRRNKGVDPMALRLLPTDEYTII</sequence>
<dbReference type="Proteomes" id="UP001433268">
    <property type="component" value="Unassembled WGS sequence"/>
</dbReference>
<keyword evidence="3" id="KW-1185">Reference proteome</keyword>
<evidence type="ECO:0000259" key="1">
    <source>
        <dbReference type="Pfam" id="PF06985"/>
    </source>
</evidence>
<feature type="domain" description="Heterokaryon incompatibility" evidence="1">
    <location>
        <begin position="11"/>
        <end position="155"/>
    </location>
</feature>
<organism evidence="2 3">
    <name type="scientific">Apiospora hydei</name>
    <dbReference type="NCBI Taxonomy" id="1337664"/>
    <lineage>
        <taxon>Eukaryota</taxon>
        <taxon>Fungi</taxon>
        <taxon>Dikarya</taxon>
        <taxon>Ascomycota</taxon>
        <taxon>Pezizomycotina</taxon>
        <taxon>Sordariomycetes</taxon>
        <taxon>Xylariomycetidae</taxon>
        <taxon>Amphisphaeriales</taxon>
        <taxon>Apiosporaceae</taxon>
        <taxon>Apiospora</taxon>
    </lineage>
</organism>
<reference evidence="2 3" key="1">
    <citation type="submission" date="2023-01" db="EMBL/GenBank/DDBJ databases">
        <title>Analysis of 21 Apiospora genomes using comparative genomics revels a genus with tremendous synthesis potential of carbohydrate active enzymes and secondary metabolites.</title>
        <authorList>
            <person name="Sorensen T."/>
        </authorList>
    </citation>
    <scope>NUCLEOTIDE SEQUENCE [LARGE SCALE GENOMIC DNA]</scope>
    <source>
        <strain evidence="2 3">CBS 114990</strain>
    </source>
</reference>
<dbReference type="PANTHER" id="PTHR33112:SF16">
    <property type="entry name" value="HETEROKARYON INCOMPATIBILITY DOMAIN-CONTAINING PROTEIN"/>
    <property type="match status" value="1"/>
</dbReference>
<evidence type="ECO:0000313" key="3">
    <source>
        <dbReference type="Proteomes" id="UP001433268"/>
    </source>
</evidence>
<evidence type="ECO:0000313" key="2">
    <source>
        <dbReference type="EMBL" id="KAK8074429.1"/>
    </source>
</evidence>
<dbReference type="Pfam" id="PF06985">
    <property type="entry name" value="HET"/>
    <property type="match status" value="1"/>
</dbReference>
<dbReference type="InterPro" id="IPR010730">
    <property type="entry name" value="HET"/>
</dbReference>
<name>A0ABR1VT42_9PEZI</name>
<dbReference type="RefSeq" id="XP_066665369.1">
    <property type="nucleotide sequence ID" value="XM_066813407.1"/>
</dbReference>
<accession>A0ABR1VT42</accession>
<dbReference type="EMBL" id="JAQQWN010000007">
    <property type="protein sequence ID" value="KAK8074429.1"/>
    <property type="molecule type" value="Genomic_DNA"/>
</dbReference>
<dbReference type="GeneID" id="92046467"/>
<comment type="caution">
    <text evidence="2">The sequence shown here is derived from an EMBL/GenBank/DDBJ whole genome shotgun (WGS) entry which is preliminary data.</text>
</comment>
<gene>
    <name evidence="2" type="ORF">PG997_009092</name>
</gene>
<dbReference type="PANTHER" id="PTHR33112">
    <property type="entry name" value="DOMAIN PROTEIN, PUTATIVE-RELATED"/>
    <property type="match status" value="1"/>
</dbReference>